<keyword evidence="2" id="KW-1185">Reference proteome</keyword>
<proteinExistence type="predicted"/>
<reference evidence="1 2" key="1">
    <citation type="journal article" date="2021" name="BMC Genomics">
        <title>Datura genome reveals duplications of psychoactive alkaloid biosynthetic genes and high mutation rate following tissue culture.</title>
        <authorList>
            <person name="Rajewski A."/>
            <person name="Carter-House D."/>
            <person name="Stajich J."/>
            <person name="Litt A."/>
        </authorList>
    </citation>
    <scope>NUCLEOTIDE SEQUENCE [LARGE SCALE GENOMIC DNA]</scope>
    <source>
        <strain evidence="1">AR-01</strain>
    </source>
</reference>
<evidence type="ECO:0000313" key="1">
    <source>
        <dbReference type="EMBL" id="MCE2056067.1"/>
    </source>
</evidence>
<sequence length="95" mass="10774">MYIFTEFEHDSPGCGIPPGTTVVEIGDDDKTPPVYRRIRKSHPGKAQQSSFIAGECGCVFDDDDYLEPYDFAVYSVSRKTWFHTLNYLGRLISCD</sequence>
<organism evidence="1 2">
    <name type="scientific">Datura stramonium</name>
    <name type="common">Jimsonweed</name>
    <name type="synonym">Common thornapple</name>
    <dbReference type="NCBI Taxonomy" id="4076"/>
    <lineage>
        <taxon>Eukaryota</taxon>
        <taxon>Viridiplantae</taxon>
        <taxon>Streptophyta</taxon>
        <taxon>Embryophyta</taxon>
        <taxon>Tracheophyta</taxon>
        <taxon>Spermatophyta</taxon>
        <taxon>Magnoliopsida</taxon>
        <taxon>eudicotyledons</taxon>
        <taxon>Gunneridae</taxon>
        <taxon>Pentapetalae</taxon>
        <taxon>asterids</taxon>
        <taxon>lamiids</taxon>
        <taxon>Solanales</taxon>
        <taxon>Solanaceae</taxon>
        <taxon>Solanoideae</taxon>
        <taxon>Datureae</taxon>
        <taxon>Datura</taxon>
    </lineage>
</organism>
<evidence type="ECO:0000313" key="2">
    <source>
        <dbReference type="Proteomes" id="UP000823775"/>
    </source>
</evidence>
<dbReference type="EMBL" id="JACEIK010006659">
    <property type="protein sequence ID" value="MCE2056067.1"/>
    <property type="molecule type" value="Genomic_DNA"/>
</dbReference>
<name>A0ABS8W242_DATST</name>
<accession>A0ABS8W242</accession>
<protein>
    <submittedName>
        <fullName evidence="1">Uncharacterized protein</fullName>
    </submittedName>
</protein>
<feature type="non-terminal residue" evidence="1">
    <location>
        <position position="95"/>
    </location>
</feature>
<gene>
    <name evidence="1" type="ORF">HAX54_043985</name>
</gene>
<dbReference type="Proteomes" id="UP000823775">
    <property type="component" value="Unassembled WGS sequence"/>
</dbReference>
<comment type="caution">
    <text evidence="1">The sequence shown here is derived from an EMBL/GenBank/DDBJ whole genome shotgun (WGS) entry which is preliminary data.</text>
</comment>